<dbReference type="Proteomes" id="UP000054279">
    <property type="component" value="Unassembled WGS sequence"/>
</dbReference>
<keyword evidence="2" id="KW-1185">Reference proteome</keyword>
<evidence type="ECO:0000313" key="2">
    <source>
        <dbReference type="Proteomes" id="UP000054279"/>
    </source>
</evidence>
<gene>
    <name evidence="1" type="ORF">M422DRAFT_272003</name>
</gene>
<protein>
    <submittedName>
        <fullName evidence="1">Uncharacterized protein</fullName>
    </submittedName>
</protein>
<reference evidence="1 2" key="1">
    <citation type="submission" date="2014-06" db="EMBL/GenBank/DDBJ databases">
        <title>Evolutionary Origins and Diversification of the Mycorrhizal Mutualists.</title>
        <authorList>
            <consortium name="DOE Joint Genome Institute"/>
            <consortium name="Mycorrhizal Genomics Consortium"/>
            <person name="Kohler A."/>
            <person name="Kuo A."/>
            <person name="Nagy L.G."/>
            <person name="Floudas D."/>
            <person name="Copeland A."/>
            <person name="Barry K.W."/>
            <person name="Cichocki N."/>
            <person name="Veneault-Fourrey C."/>
            <person name="LaButti K."/>
            <person name="Lindquist E.A."/>
            <person name="Lipzen A."/>
            <person name="Lundell T."/>
            <person name="Morin E."/>
            <person name="Murat C."/>
            <person name="Riley R."/>
            <person name="Ohm R."/>
            <person name="Sun H."/>
            <person name="Tunlid A."/>
            <person name="Henrissat B."/>
            <person name="Grigoriev I.V."/>
            <person name="Hibbett D.S."/>
            <person name="Martin F."/>
        </authorList>
    </citation>
    <scope>NUCLEOTIDE SEQUENCE [LARGE SCALE GENOMIC DNA]</scope>
    <source>
        <strain evidence="1 2">SS14</strain>
    </source>
</reference>
<dbReference type="AlphaFoldDB" id="A0A0C9UN12"/>
<evidence type="ECO:0000313" key="1">
    <source>
        <dbReference type="EMBL" id="KIJ26856.1"/>
    </source>
</evidence>
<sequence length="148" mass="16139">MTSTNIQEIISDHSLGNAVVTKPSSSGTLHRLQIAILALIPSSADTRRKHFPELARSIYRLANISSAVPILSTMLTKPLFVNIREQALLFLASVCTHSLLDDIHSAVLPQPALFHAAAFLKAQISDSKQPQDFQTIIPSILIALRAHL</sequence>
<organism evidence="1 2">
    <name type="scientific">Sphaerobolus stellatus (strain SS14)</name>
    <dbReference type="NCBI Taxonomy" id="990650"/>
    <lineage>
        <taxon>Eukaryota</taxon>
        <taxon>Fungi</taxon>
        <taxon>Dikarya</taxon>
        <taxon>Basidiomycota</taxon>
        <taxon>Agaricomycotina</taxon>
        <taxon>Agaricomycetes</taxon>
        <taxon>Phallomycetidae</taxon>
        <taxon>Geastrales</taxon>
        <taxon>Sphaerobolaceae</taxon>
        <taxon>Sphaerobolus</taxon>
    </lineage>
</organism>
<dbReference type="HOGENOM" id="CLU_1759955_0_0_1"/>
<proteinExistence type="predicted"/>
<name>A0A0C9UN12_SPHS4</name>
<accession>A0A0C9UN12</accession>
<dbReference type="OrthoDB" id="31183at2759"/>
<dbReference type="EMBL" id="KN837354">
    <property type="protein sequence ID" value="KIJ26856.1"/>
    <property type="molecule type" value="Genomic_DNA"/>
</dbReference>